<dbReference type="InterPro" id="IPR036942">
    <property type="entry name" value="Beta-barrel_TonB_sf"/>
</dbReference>
<evidence type="ECO:0000256" key="5">
    <source>
        <dbReference type="ARBA" id="ARBA00022729"/>
    </source>
</evidence>
<evidence type="ECO:0000256" key="6">
    <source>
        <dbReference type="ARBA" id="ARBA00023136"/>
    </source>
</evidence>
<evidence type="ECO:0000259" key="8">
    <source>
        <dbReference type="Pfam" id="PF07715"/>
    </source>
</evidence>
<gene>
    <name evidence="9" type="ORF">PAT01_21230</name>
</gene>
<evidence type="ECO:0000256" key="2">
    <source>
        <dbReference type="ARBA" id="ARBA00022448"/>
    </source>
</evidence>
<evidence type="ECO:0000313" key="9">
    <source>
        <dbReference type="EMBL" id="GEK76819.1"/>
    </source>
</evidence>
<dbReference type="Gene3D" id="2.170.130.10">
    <property type="entry name" value="TonB-dependent receptor, plug domain"/>
    <property type="match status" value="1"/>
</dbReference>
<comment type="subcellular location">
    <subcellularLocation>
        <location evidence="1">Cell outer membrane</location>
        <topology evidence="1">Multi-pass membrane protein</topology>
    </subcellularLocation>
</comment>
<sequence>MQINNPLDSRGGSFDLGTLSKDLIQRVEVIKGAQSSIYGSDAIAGVINFITYDADASNTLVSAGAFDNGSQTATATVAFDSAEIGVTAINSDDSTTGDEQESIELNAHSVIRYNNDSETKLSVRFSDYQQKALADQSGGILYAQDSIKDDKQGQVYSGSVRHNQVLSQSHKLALQAEVFSSSDSLKSPGIAPYFSAPPSYSENDYSYYKLRFLNGLQFNHALVTVGIDFKSESGETNGSTQMHTFTDMGQMVVFDLPSEYDIDRENLAGFVDAKWQVDRLTVFSGIRYDNTKDFGNQTTWKLGANYEFNEQVFANFNCVSKCI</sequence>
<keyword evidence="7" id="KW-0998">Cell outer membrane</keyword>
<organism evidence="9 10">
    <name type="scientific">Pseudoalteromonas atlantica</name>
    <name type="common">Alteromonas atlantica</name>
    <dbReference type="NCBI Taxonomy" id="288"/>
    <lineage>
        <taxon>Bacteria</taxon>
        <taxon>Pseudomonadati</taxon>
        <taxon>Pseudomonadota</taxon>
        <taxon>Gammaproteobacteria</taxon>
        <taxon>Alteromonadales</taxon>
        <taxon>Pseudoalteromonadaceae</taxon>
        <taxon>Pseudoalteromonas</taxon>
    </lineage>
</organism>
<dbReference type="InterPro" id="IPR039426">
    <property type="entry name" value="TonB-dep_rcpt-like"/>
</dbReference>
<evidence type="ECO:0000256" key="1">
    <source>
        <dbReference type="ARBA" id="ARBA00004571"/>
    </source>
</evidence>
<evidence type="ECO:0000256" key="7">
    <source>
        <dbReference type="ARBA" id="ARBA00023237"/>
    </source>
</evidence>
<name>A0ABQ0UIF8_PSEAF</name>
<keyword evidence="5" id="KW-0732">Signal</keyword>
<dbReference type="RefSeq" id="WP_154945447.1">
    <property type="nucleotide sequence ID" value="NZ_BJUT01000021.1"/>
</dbReference>
<keyword evidence="6" id="KW-0472">Membrane</keyword>
<dbReference type="Pfam" id="PF07715">
    <property type="entry name" value="Plug"/>
    <property type="match status" value="1"/>
</dbReference>
<accession>A0ABQ0UIF8</accession>
<keyword evidence="3" id="KW-1134">Transmembrane beta strand</keyword>
<proteinExistence type="predicted"/>
<evidence type="ECO:0000256" key="3">
    <source>
        <dbReference type="ARBA" id="ARBA00022452"/>
    </source>
</evidence>
<feature type="domain" description="TonB-dependent receptor plug" evidence="8">
    <location>
        <begin position="5"/>
        <end position="46"/>
    </location>
</feature>
<protein>
    <recommendedName>
        <fullName evidence="8">TonB-dependent receptor plug domain-containing protein</fullName>
    </recommendedName>
</protein>
<keyword evidence="4" id="KW-0812">Transmembrane</keyword>
<dbReference type="InterPro" id="IPR012910">
    <property type="entry name" value="Plug_dom"/>
</dbReference>
<keyword evidence="10" id="KW-1185">Reference proteome</keyword>
<evidence type="ECO:0000313" key="10">
    <source>
        <dbReference type="Proteomes" id="UP000321189"/>
    </source>
</evidence>
<dbReference type="SUPFAM" id="SSF56935">
    <property type="entry name" value="Porins"/>
    <property type="match status" value="1"/>
</dbReference>
<dbReference type="Gene3D" id="2.40.170.20">
    <property type="entry name" value="TonB-dependent receptor, beta-barrel domain"/>
    <property type="match status" value="1"/>
</dbReference>
<evidence type="ECO:0000256" key="4">
    <source>
        <dbReference type="ARBA" id="ARBA00022692"/>
    </source>
</evidence>
<dbReference type="PANTHER" id="PTHR30069">
    <property type="entry name" value="TONB-DEPENDENT OUTER MEMBRANE RECEPTOR"/>
    <property type="match status" value="1"/>
</dbReference>
<comment type="caution">
    <text evidence="9">The sequence shown here is derived from an EMBL/GenBank/DDBJ whole genome shotgun (WGS) entry which is preliminary data.</text>
</comment>
<reference evidence="9 10" key="1">
    <citation type="submission" date="2019-07" db="EMBL/GenBank/DDBJ databases">
        <title>Whole genome shotgun sequence of Pseudoalteromonas atlantica NBRC 103033.</title>
        <authorList>
            <person name="Hosoyama A."/>
            <person name="Uohara A."/>
            <person name="Ohji S."/>
            <person name="Ichikawa N."/>
        </authorList>
    </citation>
    <scope>NUCLEOTIDE SEQUENCE [LARGE SCALE GENOMIC DNA]</scope>
    <source>
        <strain evidence="9 10">NBRC 103033</strain>
    </source>
</reference>
<dbReference type="EMBL" id="BJUT01000021">
    <property type="protein sequence ID" value="GEK76819.1"/>
    <property type="molecule type" value="Genomic_DNA"/>
</dbReference>
<dbReference type="PANTHER" id="PTHR30069:SF29">
    <property type="entry name" value="HEMOGLOBIN AND HEMOGLOBIN-HAPTOGLOBIN-BINDING PROTEIN 1-RELATED"/>
    <property type="match status" value="1"/>
</dbReference>
<dbReference type="InterPro" id="IPR037066">
    <property type="entry name" value="Plug_dom_sf"/>
</dbReference>
<keyword evidence="2" id="KW-0813">Transport</keyword>
<dbReference type="Proteomes" id="UP000321189">
    <property type="component" value="Unassembled WGS sequence"/>
</dbReference>